<dbReference type="NCBIfam" id="TIGR01771">
    <property type="entry name" value="L-LDH-NAD"/>
    <property type="match status" value="1"/>
</dbReference>
<feature type="domain" description="Lactate/malate dehydrogenase C-terminal" evidence="11">
    <location>
        <begin position="185"/>
        <end position="348"/>
    </location>
</feature>
<feature type="binding site" evidence="8">
    <location>
        <begin position="158"/>
        <end position="160"/>
    </location>
    <ligand>
        <name>NAD(+)</name>
        <dbReference type="ChEBI" id="CHEBI:57540"/>
    </ligand>
</feature>
<feature type="active site" description="Proton acceptor" evidence="7">
    <location>
        <position position="215"/>
    </location>
</feature>
<organism evidence="12">
    <name type="scientific">Taenia asiatica</name>
    <name type="common">Asian tapeworm</name>
    <dbReference type="NCBI Taxonomy" id="60517"/>
    <lineage>
        <taxon>Eukaryota</taxon>
        <taxon>Metazoa</taxon>
        <taxon>Spiralia</taxon>
        <taxon>Lophotrochozoa</taxon>
        <taxon>Platyhelminthes</taxon>
        <taxon>Cestoda</taxon>
        <taxon>Eucestoda</taxon>
        <taxon>Cyclophyllidea</taxon>
        <taxon>Taeniidae</taxon>
        <taxon>Taenia</taxon>
    </lineage>
</organism>
<dbReference type="Gene3D" id="3.40.50.720">
    <property type="entry name" value="NAD(P)-binding Rossmann-like Domain"/>
    <property type="match status" value="1"/>
</dbReference>
<dbReference type="STRING" id="60517.A0A0R3WDW0"/>
<evidence type="ECO:0000256" key="1">
    <source>
        <dbReference type="ARBA" id="ARBA00004843"/>
    </source>
</evidence>
<dbReference type="InterPro" id="IPR018177">
    <property type="entry name" value="L-lactate_DH_AS"/>
</dbReference>
<dbReference type="InterPro" id="IPR015955">
    <property type="entry name" value="Lactate_DH/Glyco_Ohase_4_C"/>
</dbReference>
<dbReference type="InterPro" id="IPR036291">
    <property type="entry name" value="NAD(P)-bd_dom_sf"/>
</dbReference>
<dbReference type="InterPro" id="IPR001236">
    <property type="entry name" value="Lactate/malate_DH_N"/>
</dbReference>
<comment type="catalytic activity">
    <reaction evidence="6 9">
        <text>(S)-lactate + NAD(+) = pyruvate + NADH + H(+)</text>
        <dbReference type="Rhea" id="RHEA:23444"/>
        <dbReference type="ChEBI" id="CHEBI:15361"/>
        <dbReference type="ChEBI" id="CHEBI:15378"/>
        <dbReference type="ChEBI" id="CHEBI:16651"/>
        <dbReference type="ChEBI" id="CHEBI:57540"/>
        <dbReference type="ChEBI" id="CHEBI:57945"/>
        <dbReference type="EC" id="1.1.1.27"/>
    </reaction>
</comment>
<evidence type="ECO:0000259" key="11">
    <source>
        <dbReference type="Pfam" id="PF02866"/>
    </source>
</evidence>
<feature type="binding site" evidence="8">
    <location>
        <position position="135"/>
    </location>
    <ligand>
        <name>NAD(+)</name>
        <dbReference type="ChEBI" id="CHEBI:57540"/>
    </ligand>
</feature>
<feature type="binding site" evidence="8">
    <location>
        <begin position="45"/>
        <end position="50"/>
    </location>
    <ligand>
        <name>NAD(+)</name>
        <dbReference type="ChEBI" id="CHEBI:57540"/>
    </ligand>
</feature>
<dbReference type="SUPFAM" id="SSF51735">
    <property type="entry name" value="NAD(P)-binding Rossmann-fold domains"/>
    <property type="match status" value="1"/>
</dbReference>
<dbReference type="PANTHER" id="PTHR43128">
    <property type="entry name" value="L-2-HYDROXYCARBOXYLATE DEHYDROGENASE (NAD(P)(+))"/>
    <property type="match status" value="1"/>
</dbReference>
<dbReference type="PRINTS" id="PR00086">
    <property type="entry name" value="LLDHDRGNASE"/>
</dbReference>
<dbReference type="GO" id="GO:0006089">
    <property type="term" value="P:lactate metabolic process"/>
    <property type="evidence" value="ECO:0007669"/>
    <property type="project" value="TreeGrafter"/>
</dbReference>
<dbReference type="Pfam" id="PF02866">
    <property type="entry name" value="Ldh_1_C"/>
    <property type="match status" value="1"/>
</dbReference>
<keyword evidence="4 9" id="KW-0560">Oxidoreductase</keyword>
<evidence type="ECO:0000256" key="5">
    <source>
        <dbReference type="ARBA" id="ARBA00023027"/>
    </source>
</evidence>
<dbReference type="InterPro" id="IPR011304">
    <property type="entry name" value="L-lactate_DH"/>
</dbReference>
<proteinExistence type="inferred from homology"/>
<dbReference type="GO" id="GO:0004459">
    <property type="term" value="F:L-lactate dehydrogenase (NAD+) activity"/>
    <property type="evidence" value="ECO:0007669"/>
    <property type="project" value="UniProtKB-EC"/>
</dbReference>
<dbReference type="FunFam" id="3.40.50.720:FF:000018">
    <property type="entry name" value="Malate dehydrogenase"/>
    <property type="match status" value="1"/>
</dbReference>
<name>A0A0R3WDW0_TAEAS</name>
<dbReference type="InterPro" id="IPR022383">
    <property type="entry name" value="Lactate/malate_DH_C"/>
</dbReference>
<evidence type="ECO:0000259" key="10">
    <source>
        <dbReference type="Pfam" id="PF00056"/>
    </source>
</evidence>
<dbReference type="UniPathway" id="UPA00554">
    <property type="reaction ID" value="UER00611"/>
</dbReference>
<dbReference type="Gene3D" id="3.90.110.10">
    <property type="entry name" value="Lactate dehydrogenase/glycoside hydrolase, family 4, C-terminal"/>
    <property type="match status" value="1"/>
</dbReference>
<dbReference type="HAMAP" id="MF_00488">
    <property type="entry name" value="Lactate_dehydrog"/>
    <property type="match status" value="1"/>
</dbReference>
<dbReference type="GO" id="GO:0005737">
    <property type="term" value="C:cytoplasm"/>
    <property type="evidence" value="ECO:0007669"/>
    <property type="project" value="InterPro"/>
</dbReference>
<evidence type="ECO:0000256" key="6">
    <source>
        <dbReference type="ARBA" id="ARBA00049258"/>
    </source>
</evidence>
<evidence type="ECO:0000256" key="2">
    <source>
        <dbReference type="ARBA" id="ARBA00006054"/>
    </source>
</evidence>
<evidence type="ECO:0000256" key="9">
    <source>
        <dbReference type="RuleBase" id="RU000496"/>
    </source>
</evidence>
<feature type="binding site" evidence="8">
    <location>
        <position position="70"/>
    </location>
    <ligand>
        <name>NAD(+)</name>
        <dbReference type="ChEBI" id="CHEBI:57540"/>
    </ligand>
</feature>
<evidence type="ECO:0000256" key="7">
    <source>
        <dbReference type="PIRSR" id="PIRSR000102-1"/>
    </source>
</evidence>
<accession>A0A0R3WDW0</accession>
<dbReference type="CDD" id="cd05293">
    <property type="entry name" value="LDH_1"/>
    <property type="match status" value="1"/>
</dbReference>
<evidence type="ECO:0000256" key="4">
    <source>
        <dbReference type="ARBA" id="ARBA00023002"/>
    </source>
</evidence>
<dbReference type="InterPro" id="IPR001557">
    <property type="entry name" value="L-lactate/malate_DH"/>
</dbReference>
<dbReference type="PANTHER" id="PTHR43128:SF16">
    <property type="entry name" value="L-LACTATE DEHYDROGENASE"/>
    <property type="match status" value="1"/>
</dbReference>
<dbReference type="PIRSF" id="PIRSF000102">
    <property type="entry name" value="Lac_mal_DH"/>
    <property type="match status" value="1"/>
</dbReference>
<dbReference type="Pfam" id="PF00056">
    <property type="entry name" value="Ldh_1_N"/>
    <property type="match status" value="1"/>
</dbReference>
<reference evidence="12" key="1">
    <citation type="submission" date="2017-02" db="UniProtKB">
        <authorList>
            <consortium name="WormBaseParasite"/>
        </authorList>
    </citation>
    <scope>IDENTIFICATION</scope>
</reference>
<keyword evidence="5 8" id="KW-0520">NAD</keyword>
<evidence type="ECO:0000313" key="12">
    <source>
        <dbReference type="WBParaSite" id="TASK_0000897001-mRNA-1"/>
    </source>
</evidence>
<dbReference type="PROSITE" id="PS00064">
    <property type="entry name" value="L_LDH"/>
    <property type="match status" value="1"/>
</dbReference>
<comment type="pathway">
    <text evidence="1 9">Fermentation; pyruvate fermentation to lactate; (S)-lactate from pyruvate: step 1/1.</text>
</comment>
<evidence type="ECO:0000256" key="3">
    <source>
        <dbReference type="ARBA" id="ARBA00012967"/>
    </source>
</evidence>
<sequence>LNARRVSKALNTMSLTTTGMLSSVLHPITPNCYCVKPRAKVTIVGSGSVGMACAFAIMMKECVNELCLIDVAAEKVKGEVMDLEQGYREVAVRPTAKPYNSILDHALSAGSDIIVITAGVRQQPGESRLNLVQRNTDIYKDLIPSLVKHSPDAVLLVVSNPVDIMTYVTWKLSGFPRNRVLGSGTTLDSARFRFFLAQRFGVDPQSVHGIIIGEHGDSSVAVWSKVTVGGCNLYSINPAIGTDSDTENFGQVHKDTVGAAYEIINRKGYTAWAIGVSTWKIVDLILNNKNAVIPVTTAVKGLYGITDDAFLSLPCVVGATGVASVVNIPLDDAEITSLQKSAQLLRETTDGINW</sequence>
<protein>
    <recommendedName>
        <fullName evidence="3 9">L-lactate dehydrogenase</fullName>
        <ecNumber evidence="3 9">1.1.1.27</ecNumber>
    </recommendedName>
</protein>
<dbReference type="NCBIfam" id="NF000824">
    <property type="entry name" value="PRK00066.1"/>
    <property type="match status" value="1"/>
</dbReference>
<feature type="domain" description="Lactate/malate dehydrogenase N-terminal" evidence="10">
    <location>
        <begin position="40"/>
        <end position="182"/>
    </location>
</feature>
<dbReference type="EC" id="1.1.1.27" evidence="3 9"/>
<dbReference type="SUPFAM" id="SSF56327">
    <property type="entry name" value="LDH C-terminal domain-like"/>
    <property type="match status" value="1"/>
</dbReference>
<comment type="similarity">
    <text evidence="2">Belongs to the LDH/MDH superfamily. LDH family.</text>
</comment>
<dbReference type="AlphaFoldDB" id="A0A0R3WDW0"/>
<evidence type="ECO:0000256" key="8">
    <source>
        <dbReference type="PIRSR" id="PIRSR000102-3"/>
    </source>
</evidence>
<dbReference type="WBParaSite" id="TASK_0000897001-mRNA-1">
    <property type="protein sequence ID" value="TASK_0000897001-mRNA-1"/>
    <property type="gene ID" value="TASK_0000897001"/>
</dbReference>